<dbReference type="Proteomes" id="UP000236151">
    <property type="component" value="Unassembled WGS sequence"/>
</dbReference>
<sequence>MYPETYGNQGYKPQKGSLLSRLLKPSIRQKTVPDIDMCDREYNELIESIRNAKMEWENASWNFEYADDEDLIDYYTYKIKACEIRYEYFLKKAKEKGINVNL</sequence>
<dbReference type="AlphaFoldDB" id="A0A2K2FE64"/>
<name>A0A2K2FE64_9CLOT</name>
<dbReference type="RefSeq" id="WP_103081536.1">
    <property type="nucleotide sequence ID" value="NZ_CP021850.1"/>
</dbReference>
<protein>
    <recommendedName>
        <fullName evidence="3">DUF2508 domain-containing protein</fullName>
    </recommendedName>
</protein>
<dbReference type="InterPro" id="IPR019644">
    <property type="entry name" value="DUF2508"/>
</dbReference>
<evidence type="ECO:0000313" key="1">
    <source>
        <dbReference type="EMBL" id="PNT99002.1"/>
    </source>
</evidence>
<accession>A0A2K2FE64</accession>
<dbReference type="EMBL" id="NIOJ01000022">
    <property type="protein sequence ID" value="PNT99002.1"/>
    <property type="molecule type" value="Genomic_DNA"/>
</dbReference>
<keyword evidence="2" id="KW-1185">Reference proteome</keyword>
<organism evidence="1 2">
    <name type="scientific">Clostridium thermosuccinogenes</name>
    <dbReference type="NCBI Taxonomy" id="84032"/>
    <lineage>
        <taxon>Bacteria</taxon>
        <taxon>Bacillati</taxon>
        <taxon>Bacillota</taxon>
        <taxon>Clostridia</taxon>
        <taxon>Eubacteriales</taxon>
        <taxon>Clostridiaceae</taxon>
        <taxon>Clostridium</taxon>
    </lineage>
</organism>
<evidence type="ECO:0008006" key="3">
    <source>
        <dbReference type="Google" id="ProtNLM"/>
    </source>
</evidence>
<reference evidence="2" key="1">
    <citation type="submission" date="2017-06" db="EMBL/GenBank/DDBJ databases">
        <title>Investigating the central metabolism of Clostridium thermosuccinogenes.</title>
        <authorList>
            <person name="Koendjbiharie J.G."/>
            <person name="Van Kranenburg R."/>
            <person name="Vriesendorp B."/>
        </authorList>
    </citation>
    <scope>NUCLEOTIDE SEQUENCE [LARGE SCALE GENOMIC DNA]</scope>
    <source>
        <strain evidence="2">DSM 5806</strain>
    </source>
</reference>
<gene>
    <name evidence="1" type="ORF">CDQ84_09675</name>
</gene>
<dbReference type="Pfam" id="PF10704">
    <property type="entry name" value="DUF2508"/>
    <property type="match status" value="1"/>
</dbReference>
<dbReference type="OrthoDB" id="1809893at2"/>
<dbReference type="KEGG" id="cthd:CDO33_19660"/>
<comment type="caution">
    <text evidence="1">The sequence shown here is derived from an EMBL/GenBank/DDBJ whole genome shotgun (WGS) entry which is preliminary data.</text>
</comment>
<proteinExistence type="predicted"/>
<evidence type="ECO:0000313" key="2">
    <source>
        <dbReference type="Proteomes" id="UP000236151"/>
    </source>
</evidence>